<dbReference type="PANTHER" id="PTHR44591">
    <property type="entry name" value="STRESS RESPONSE REGULATOR PROTEIN 1"/>
    <property type="match status" value="1"/>
</dbReference>
<dbReference type="PROSITE" id="PS50110">
    <property type="entry name" value="RESPONSE_REGULATORY"/>
    <property type="match status" value="1"/>
</dbReference>
<dbReference type="STRING" id="690879.TSACC_22327"/>
<comment type="caution">
    <text evidence="4">The sequence shown here is derived from an EMBL/GenBank/DDBJ whole genome shotgun (WGS) entry which is preliminary data.</text>
</comment>
<evidence type="ECO:0000256" key="2">
    <source>
        <dbReference type="PROSITE-ProRule" id="PRU00169"/>
    </source>
</evidence>
<gene>
    <name evidence="4" type="ORF">TSACC_22327</name>
</gene>
<dbReference type="EMBL" id="BDCO01000002">
    <property type="protein sequence ID" value="GAT33906.1"/>
    <property type="molecule type" value="Genomic_DNA"/>
</dbReference>
<feature type="modified residue" description="4-aspartylphosphate" evidence="2">
    <location>
        <position position="58"/>
    </location>
</feature>
<evidence type="ECO:0000259" key="3">
    <source>
        <dbReference type="PROSITE" id="PS50110"/>
    </source>
</evidence>
<dbReference type="OrthoDB" id="9179585at2"/>
<keyword evidence="5" id="KW-1185">Reference proteome</keyword>
<accession>A0A146GBK1</accession>
<keyword evidence="1 2" id="KW-0597">Phosphoprotein</keyword>
<proteinExistence type="predicted"/>
<dbReference type="SUPFAM" id="SSF52172">
    <property type="entry name" value="CheY-like"/>
    <property type="match status" value="1"/>
</dbReference>
<dbReference type="Proteomes" id="UP000076023">
    <property type="component" value="Unassembled WGS sequence"/>
</dbReference>
<dbReference type="InterPro" id="IPR001789">
    <property type="entry name" value="Sig_transdc_resp-reg_receiver"/>
</dbReference>
<dbReference type="InParanoid" id="A0A146GBK1"/>
<dbReference type="InterPro" id="IPR011006">
    <property type="entry name" value="CheY-like_superfamily"/>
</dbReference>
<reference evidence="5" key="1">
    <citation type="journal article" date="2017" name="Genome Announc.">
        <title>Draft Genome Sequence of Terrimicrobium sacchariphilum NM-5T, a Facultative Anaerobic Soil Bacterium of the Class Spartobacteria.</title>
        <authorList>
            <person name="Qiu Y.L."/>
            <person name="Tourlousse D.M."/>
            <person name="Matsuura N."/>
            <person name="Ohashi A."/>
            <person name="Sekiguchi Y."/>
        </authorList>
    </citation>
    <scope>NUCLEOTIDE SEQUENCE [LARGE SCALE GENOMIC DNA]</scope>
    <source>
        <strain evidence="5">NM-5</strain>
    </source>
</reference>
<dbReference type="InterPro" id="IPR050595">
    <property type="entry name" value="Bact_response_regulator"/>
</dbReference>
<dbReference type="Gene3D" id="3.40.50.2300">
    <property type="match status" value="1"/>
</dbReference>
<organism evidence="4 5">
    <name type="scientific">Terrimicrobium sacchariphilum</name>
    <dbReference type="NCBI Taxonomy" id="690879"/>
    <lineage>
        <taxon>Bacteria</taxon>
        <taxon>Pseudomonadati</taxon>
        <taxon>Verrucomicrobiota</taxon>
        <taxon>Terrimicrobiia</taxon>
        <taxon>Terrimicrobiales</taxon>
        <taxon>Terrimicrobiaceae</taxon>
        <taxon>Terrimicrobium</taxon>
    </lineage>
</organism>
<dbReference type="PANTHER" id="PTHR44591:SF3">
    <property type="entry name" value="RESPONSE REGULATORY DOMAIN-CONTAINING PROTEIN"/>
    <property type="match status" value="1"/>
</dbReference>
<evidence type="ECO:0000313" key="4">
    <source>
        <dbReference type="EMBL" id="GAT33906.1"/>
    </source>
</evidence>
<dbReference type="AlphaFoldDB" id="A0A146GBK1"/>
<feature type="domain" description="Response regulatory" evidence="3">
    <location>
        <begin position="9"/>
        <end position="123"/>
    </location>
</feature>
<name>A0A146GBK1_TERSA</name>
<dbReference type="RefSeq" id="WP_084400432.1">
    <property type="nucleotide sequence ID" value="NZ_BDCO01000002.1"/>
</dbReference>
<sequence length="129" mass="14216">MEDRGRALSIFIVENHEDTLQYLGKYLSMVGHSVRSARDMASALEDLRSVPVDVLISDIGLPDGDGWELMRRIRESGVLPFGIAMSGYGMRADKEKSLSAGFRHHLVKPFGPDELDTVLKEAAAEISAQ</sequence>
<dbReference type="GO" id="GO:0000160">
    <property type="term" value="P:phosphorelay signal transduction system"/>
    <property type="evidence" value="ECO:0007669"/>
    <property type="project" value="InterPro"/>
</dbReference>
<dbReference type="Pfam" id="PF00072">
    <property type="entry name" value="Response_reg"/>
    <property type="match status" value="1"/>
</dbReference>
<evidence type="ECO:0000256" key="1">
    <source>
        <dbReference type="ARBA" id="ARBA00022553"/>
    </source>
</evidence>
<protein>
    <submittedName>
        <fullName evidence="4">Two-component system, chemotaxis family</fullName>
    </submittedName>
</protein>
<dbReference type="SMART" id="SM00448">
    <property type="entry name" value="REC"/>
    <property type="match status" value="1"/>
</dbReference>
<evidence type="ECO:0000313" key="5">
    <source>
        <dbReference type="Proteomes" id="UP000076023"/>
    </source>
</evidence>